<feature type="region of interest" description="Disordered" evidence="2">
    <location>
        <begin position="25"/>
        <end position="61"/>
    </location>
</feature>
<protein>
    <recommendedName>
        <fullName evidence="3">C2H2-type domain-containing protein</fullName>
    </recommendedName>
</protein>
<name>Q7RXC3_NEUCR</name>
<keyword evidence="1" id="KW-0862">Zinc</keyword>
<feature type="domain" description="C2H2-type" evidence="3">
    <location>
        <begin position="338"/>
        <end position="365"/>
    </location>
</feature>
<dbReference type="Proteomes" id="UP000001805">
    <property type="component" value="Chromosome 5, Linkage Group VI"/>
</dbReference>
<feature type="region of interest" description="Disordered" evidence="2">
    <location>
        <begin position="362"/>
        <end position="385"/>
    </location>
</feature>
<proteinExistence type="predicted"/>
<dbReference type="HOGENOM" id="CLU_717834_0_0_1"/>
<gene>
    <name evidence="4" type="ORF">NCU05061</name>
</gene>
<dbReference type="PROSITE" id="PS50157">
    <property type="entry name" value="ZINC_FINGER_C2H2_2"/>
    <property type="match status" value="1"/>
</dbReference>
<dbReference type="KEGG" id="ncr:NCU05061"/>
<dbReference type="VEuPathDB" id="FungiDB:NCU05061"/>
<dbReference type="InterPro" id="IPR036236">
    <property type="entry name" value="Znf_C2H2_sf"/>
</dbReference>
<sequence length="385" mass="42064">MSYPDPAPPGVVDNCIDPRLLTLPMDVENGGSARSPSTVNSPSTPSDFSSYVGSGAESPSDVGFSLAEMEQELLSVAQDPTGLNAAPGDTMHDITAAQHGVLQETPGPWTMTMPANELAALKDGYVNIYNQAQPNVDQVGESLQQHHNQLEGEGYMYGGEELYTFGDEQHNAPNPSFIQQQGQSFVQYPPVTPEEPLIQGCCNPQLTNATLATTISPETPIAFPAPMNGVWLSGARFPLSPTYLQSHSPIPSHIHLYHSHPSHIPAPFLSPTSSAPSPSPSTSSSSSSSSSNRRSPEKKKCQAAEKCNYFAHSKELKKHYRTTHKKYAEEIGILQDPFECTKCKTSFVRKDFLARHQRVQRGKTMSACERAMKNKNKKEKERVHT</sequence>
<evidence type="ECO:0000313" key="4">
    <source>
        <dbReference type="EMBL" id="EAA27199.1"/>
    </source>
</evidence>
<keyword evidence="1" id="KW-0479">Metal-binding</keyword>
<dbReference type="Gene3D" id="3.30.160.60">
    <property type="entry name" value="Classic Zinc Finger"/>
    <property type="match status" value="1"/>
</dbReference>
<evidence type="ECO:0000256" key="2">
    <source>
        <dbReference type="SAM" id="MobiDB-lite"/>
    </source>
</evidence>
<evidence type="ECO:0000259" key="3">
    <source>
        <dbReference type="PROSITE" id="PS50157"/>
    </source>
</evidence>
<organism evidence="4 5">
    <name type="scientific">Neurospora crassa (strain ATCC 24698 / 74-OR23-1A / CBS 708.71 / DSM 1257 / FGSC 987)</name>
    <dbReference type="NCBI Taxonomy" id="367110"/>
    <lineage>
        <taxon>Eukaryota</taxon>
        <taxon>Fungi</taxon>
        <taxon>Dikarya</taxon>
        <taxon>Ascomycota</taxon>
        <taxon>Pezizomycotina</taxon>
        <taxon>Sordariomycetes</taxon>
        <taxon>Sordariomycetidae</taxon>
        <taxon>Sordariales</taxon>
        <taxon>Sordariaceae</taxon>
        <taxon>Neurospora</taxon>
    </lineage>
</organism>
<dbReference type="RefSeq" id="XP_956435.1">
    <property type="nucleotide sequence ID" value="XM_951342.1"/>
</dbReference>
<feature type="compositionally biased region" description="Low complexity" evidence="2">
    <location>
        <begin position="270"/>
        <end position="291"/>
    </location>
</feature>
<dbReference type="GeneID" id="3872573"/>
<keyword evidence="1" id="KW-0863">Zinc-finger</keyword>
<reference evidence="4 5" key="1">
    <citation type="journal article" date="2003" name="Nature">
        <title>The genome sequence of the filamentous fungus Neurospora crassa.</title>
        <authorList>
            <person name="Galagan J.E."/>
            <person name="Calvo S.E."/>
            <person name="Borkovich K.A."/>
            <person name="Selker E.U."/>
            <person name="Read N.D."/>
            <person name="Jaffe D."/>
            <person name="FitzHugh W."/>
            <person name="Ma L.J."/>
            <person name="Smirnov S."/>
            <person name="Purcell S."/>
            <person name="Rehman B."/>
            <person name="Elkins T."/>
            <person name="Engels R."/>
            <person name="Wang S."/>
            <person name="Nielsen C.B."/>
            <person name="Butler J."/>
            <person name="Endrizzi M."/>
            <person name="Qui D."/>
            <person name="Ianakiev P."/>
            <person name="Bell-Pedersen D."/>
            <person name="Nelson M.A."/>
            <person name="Werner-Washburne M."/>
            <person name="Selitrennikoff C.P."/>
            <person name="Kinsey J.A."/>
            <person name="Braun E.L."/>
            <person name="Zelter A."/>
            <person name="Schulte U."/>
            <person name="Kothe G.O."/>
            <person name="Jedd G."/>
            <person name="Mewes W."/>
            <person name="Staben C."/>
            <person name="Marcotte E."/>
            <person name="Greenberg D."/>
            <person name="Roy A."/>
            <person name="Foley K."/>
            <person name="Naylor J."/>
            <person name="Stange-Thomann N."/>
            <person name="Barrett R."/>
            <person name="Gnerre S."/>
            <person name="Kamal M."/>
            <person name="Kamvysselis M."/>
            <person name="Mauceli E."/>
            <person name="Bielke C."/>
            <person name="Rudd S."/>
            <person name="Frishman D."/>
            <person name="Krystofova S."/>
            <person name="Rasmussen C."/>
            <person name="Metzenberg R.L."/>
            <person name="Perkins D.D."/>
            <person name="Kroken S."/>
            <person name="Cogoni C."/>
            <person name="Macino G."/>
            <person name="Catcheside D."/>
            <person name="Li W."/>
            <person name="Pratt R.J."/>
            <person name="Osmani S.A."/>
            <person name="DeSouza C.P."/>
            <person name="Glass L."/>
            <person name="Orbach M.J."/>
            <person name="Berglund J.A."/>
            <person name="Voelker R."/>
            <person name="Yarden O."/>
            <person name="Plamann M."/>
            <person name="Seiler S."/>
            <person name="Dunlap J."/>
            <person name="Radford A."/>
            <person name="Aramayo R."/>
            <person name="Natvig D.O."/>
            <person name="Alex L.A."/>
            <person name="Mannhaupt G."/>
            <person name="Ebbole D.J."/>
            <person name="Freitag M."/>
            <person name="Paulsen I."/>
            <person name="Sachs M.S."/>
            <person name="Lander E.S."/>
            <person name="Nusbaum C."/>
            <person name="Birren B."/>
        </authorList>
    </citation>
    <scope>NUCLEOTIDE SEQUENCE [LARGE SCALE GENOMIC DNA]</scope>
    <source>
        <strain evidence="5">ATCC 24698 / 74-OR23-1A / CBS 708.71 / DSM 1257 / FGSC 987</strain>
    </source>
</reference>
<evidence type="ECO:0000313" key="5">
    <source>
        <dbReference type="Proteomes" id="UP000001805"/>
    </source>
</evidence>
<dbReference type="EMBL" id="CM002241">
    <property type="protein sequence ID" value="EAA27199.1"/>
    <property type="molecule type" value="Genomic_DNA"/>
</dbReference>
<feature type="region of interest" description="Disordered" evidence="2">
    <location>
        <begin position="267"/>
        <end position="300"/>
    </location>
</feature>
<dbReference type="GO" id="GO:0008270">
    <property type="term" value="F:zinc ion binding"/>
    <property type="evidence" value="ECO:0007669"/>
    <property type="project" value="UniProtKB-KW"/>
</dbReference>
<dbReference type="OrthoDB" id="654211at2759"/>
<dbReference type="SUPFAM" id="SSF57667">
    <property type="entry name" value="beta-beta-alpha zinc fingers"/>
    <property type="match status" value="1"/>
</dbReference>
<evidence type="ECO:0000256" key="1">
    <source>
        <dbReference type="PROSITE-ProRule" id="PRU00042"/>
    </source>
</evidence>
<accession>Q7RXC3</accession>
<dbReference type="InterPro" id="IPR013087">
    <property type="entry name" value="Znf_C2H2_type"/>
</dbReference>
<dbReference type="InParanoid" id="Q7RXC3"/>
<dbReference type="AlphaFoldDB" id="Q7RXC3"/>
<keyword evidence="5" id="KW-1185">Reference proteome</keyword>
<dbReference type="PaxDb" id="5141-EFNCRP00000001430"/>
<feature type="compositionally biased region" description="Low complexity" evidence="2">
    <location>
        <begin position="35"/>
        <end position="46"/>
    </location>
</feature>